<feature type="region of interest" description="Disordered" evidence="1">
    <location>
        <begin position="1"/>
        <end position="53"/>
    </location>
</feature>
<organism evidence="2 3">
    <name type="scientific">Colletotrichum karsti</name>
    <dbReference type="NCBI Taxonomy" id="1095194"/>
    <lineage>
        <taxon>Eukaryota</taxon>
        <taxon>Fungi</taxon>
        <taxon>Dikarya</taxon>
        <taxon>Ascomycota</taxon>
        <taxon>Pezizomycotina</taxon>
        <taxon>Sordariomycetes</taxon>
        <taxon>Hypocreomycetidae</taxon>
        <taxon>Glomerellales</taxon>
        <taxon>Glomerellaceae</taxon>
        <taxon>Colletotrichum</taxon>
        <taxon>Colletotrichum boninense species complex</taxon>
    </lineage>
</organism>
<dbReference type="EMBL" id="JAATWM020000025">
    <property type="protein sequence ID" value="KAF9874603.1"/>
    <property type="molecule type" value="Genomic_DNA"/>
</dbReference>
<dbReference type="AlphaFoldDB" id="A0A9P6LIH5"/>
<sequence length="143" mass="15311">MKRPNSSSVGHPESTIHSSGVHCPPAGLSATSPSEAPAAPAGPAGPGPGGKTWRREVRVNIVTDLISAYSLPSLPLLLYIRSSHKQTHSFLASCTSPNLCPELPPYPTMASHEQDDTMPEETQGYKLSQPKQSLAEYQKMGEY</sequence>
<comment type="caution">
    <text evidence="2">The sequence shown here is derived from an EMBL/GenBank/DDBJ whole genome shotgun (WGS) entry which is preliminary data.</text>
</comment>
<name>A0A9P6LIH5_9PEZI</name>
<dbReference type="RefSeq" id="XP_038744064.1">
    <property type="nucleotide sequence ID" value="XM_038890456.1"/>
</dbReference>
<gene>
    <name evidence="2" type="ORF">CkaCkLH20_07740</name>
</gene>
<evidence type="ECO:0000313" key="3">
    <source>
        <dbReference type="Proteomes" id="UP000781932"/>
    </source>
</evidence>
<evidence type="ECO:0000313" key="2">
    <source>
        <dbReference type="EMBL" id="KAF9874603.1"/>
    </source>
</evidence>
<accession>A0A9P6LIH5</accession>
<dbReference type="Proteomes" id="UP000781932">
    <property type="component" value="Unassembled WGS sequence"/>
</dbReference>
<proteinExistence type="predicted"/>
<protein>
    <submittedName>
        <fullName evidence="2">Uncharacterized protein</fullName>
    </submittedName>
</protein>
<keyword evidence="3" id="KW-1185">Reference proteome</keyword>
<evidence type="ECO:0000256" key="1">
    <source>
        <dbReference type="SAM" id="MobiDB-lite"/>
    </source>
</evidence>
<reference evidence="2" key="2">
    <citation type="submission" date="2020-11" db="EMBL/GenBank/DDBJ databases">
        <title>Whole genome sequencing of Colletotrichum sp.</title>
        <authorList>
            <person name="Li H."/>
        </authorList>
    </citation>
    <scope>NUCLEOTIDE SEQUENCE</scope>
    <source>
        <strain evidence="2">CkLH20</strain>
    </source>
</reference>
<dbReference type="GeneID" id="62163530"/>
<reference evidence="2" key="1">
    <citation type="submission" date="2020-03" db="EMBL/GenBank/DDBJ databases">
        <authorList>
            <person name="He L."/>
        </authorList>
    </citation>
    <scope>NUCLEOTIDE SEQUENCE</scope>
    <source>
        <strain evidence="2">CkLH20</strain>
    </source>
</reference>
<feature type="region of interest" description="Disordered" evidence="1">
    <location>
        <begin position="105"/>
        <end position="143"/>
    </location>
</feature>
<dbReference type="OrthoDB" id="5240412at2759"/>